<evidence type="ECO:0000313" key="3">
    <source>
        <dbReference type="Proteomes" id="UP000327085"/>
    </source>
</evidence>
<evidence type="ECO:0000256" key="1">
    <source>
        <dbReference type="SAM" id="MobiDB-lite"/>
    </source>
</evidence>
<evidence type="ECO:0000313" key="2">
    <source>
        <dbReference type="EMBL" id="VVA18423.1"/>
    </source>
</evidence>
<dbReference type="AlphaFoldDB" id="A0A5E4ERX6"/>
<protein>
    <submittedName>
        <fullName evidence="2">PREDICTED: sister chromatid</fullName>
    </submittedName>
</protein>
<dbReference type="InParanoid" id="A0A5E4ERX6"/>
<dbReference type="Proteomes" id="UP000327085">
    <property type="component" value="Chromosome 2"/>
</dbReference>
<proteinExistence type="predicted"/>
<dbReference type="EMBL" id="CABIKO010000030">
    <property type="protein sequence ID" value="VVA18423.1"/>
    <property type="molecule type" value="Genomic_DNA"/>
</dbReference>
<name>A0A5E4ERX6_PRUDU</name>
<gene>
    <name evidence="2" type="ORF">ALMOND_2B028990</name>
</gene>
<organism evidence="2 3">
    <name type="scientific">Prunus dulcis</name>
    <name type="common">Almond</name>
    <name type="synonym">Amygdalus dulcis</name>
    <dbReference type="NCBI Taxonomy" id="3755"/>
    <lineage>
        <taxon>Eukaryota</taxon>
        <taxon>Viridiplantae</taxon>
        <taxon>Streptophyta</taxon>
        <taxon>Embryophyta</taxon>
        <taxon>Tracheophyta</taxon>
        <taxon>Spermatophyta</taxon>
        <taxon>Magnoliopsida</taxon>
        <taxon>eudicotyledons</taxon>
        <taxon>Gunneridae</taxon>
        <taxon>Pentapetalae</taxon>
        <taxon>rosids</taxon>
        <taxon>fabids</taxon>
        <taxon>Rosales</taxon>
        <taxon>Rosaceae</taxon>
        <taxon>Amygdaloideae</taxon>
        <taxon>Amygdaleae</taxon>
        <taxon>Prunus</taxon>
    </lineage>
</organism>
<dbReference type="Gramene" id="VVA18423">
    <property type="protein sequence ID" value="VVA18423"/>
    <property type="gene ID" value="Prudul26B028990"/>
</dbReference>
<feature type="region of interest" description="Disordered" evidence="1">
    <location>
        <begin position="1"/>
        <end position="78"/>
    </location>
</feature>
<reference evidence="3" key="1">
    <citation type="journal article" date="2020" name="Plant J.">
        <title>Transposons played a major role in the diversification between the closely related almond and peach genomes: results from the almond genome sequence.</title>
        <authorList>
            <person name="Alioto T."/>
            <person name="Alexiou K.G."/>
            <person name="Bardil A."/>
            <person name="Barteri F."/>
            <person name="Castanera R."/>
            <person name="Cruz F."/>
            <person name="Dhingra A."/>
            <person name="Duval H."/>
            <person name="Fernandez I Marti A."/>
            <person name="Frias L."/>
            <person name="Galan B."/>
            <person name="Garcia J.L."/>
            <person name="Howad W."/>
            <person name="Gomez-Garrido J."/>
            <person name="Gut M."/>
            <person name="Julca I."/>
            <person name="Morata J."/>
            <person name="Puigdomenech P."/>
            <person name="Ribeca P."/>
            <person name="Rubio Cabetas M.J."/>
            <person name="Vlasova A."/>
            <person name="Wirthensohn M."/>
            <person name="Garcia-Mas J."/>
            <person name="Gabaldon T."/>
            <person name="Casacuberta J.M."/>
            <person name="Arus P."/>
        </authorList>
    </citation>
    <scope>NUCLEOTIDE SEQUENCE [LARGE SCALE GENOMIC DNA]</scope>
    <source>
        <strain evidence="3">cv. Texas</strain>
    </source>
</reference>
<sequence>MCCNVEPFEDFSSGVDSQSLEPSIDKQRRHSGMARGNSDPAQVVPEELIANPENDGLGGTDANPIATPGNSDDVRSGPELSIWAGNIPSEANSGRTGCEQIQQEKGLILHLDIAVLELNPYLR</sequence>
<accession>A0A5E4ERX6</accession>